<keyword evidence="2" id="KW-0472">Membrane</keyword>
<feature type="transmembrane region" description="Helical" evidence="2">
    <location>
        <begin position="89"/>
        <end position="113"/>
    </location>
</feature>
<gene>
    <name evidence="3" type="ORF">TrLO_g6717</name>
</gene>
<evidence type="ECO:0000313" key="4">
    <source>
        <dbReference type="Proteomes" id="UP001165122"/>
    </source>
</evidence>
<feature type="transmembrane region" description="Helical" evidence="2">
    <location>
        <begin position="119"/>
        <end position="140"/>
    </location>
</feature>
<accession>A0A9W7FNF3</accession>
<comment type="caution">
    <text evidence="3">The sequence shown here is derived from an EMBL/GenBank/DDBJ whole genome shotgun (WGS) entry which is preliminary data.</text>
</comment>
<evidence type="ECO:0000313" key="3">
    <source>
        <dbReference type="EMBL" id="GMI15372.1"/>
    </source>
</evidence>
<evidence type="ECO:0000256" key="2">
    <source>
        <dbReference type="SAM" id="Phobius"/>
    </source>
</evidence>
<sequence>MKKLLLGFKNYLDDSRASIGEDRDSSRSRANSAINEKGVSDKIEAMKNTKDMTERWELERTLNRYFMTEEEKARWEVNAEHKHPSILKIFGLVIACICGAGLPFSGFLAAILHSASNKWAQWLWFSAAMLGGVLVDAHAFSI</sequence>
<dbReference type="AlphaFoldDB" id="A0A9W7FNF3"/>
<feature type="region of interest" description="Disordered" evidence="1">
    <location>
        <begin position="19"/>
        <end position="40"/>
    </location>
</feature>
<dbReference type="EMBL" id="BRXW01000230">
    <property type="protein sequence ID" value="GMI15372.1"/>
    <property type="molecule type" value="Genomic_DNA"/>
</dbReference>
<reference evidence="4" key="1">
    <citation type="journal article" date="2023" name="Commun. Biol.">
        <title>Genome analysis of Parmales, the sister group of diatoms, reveals the evolutionary specialization of diatoms from phago-mixotrophs to photoautotrophs.</title>
        <authorList>
            <person name="Ban H."/>
            <person name="Sato S."/>
            <person name="Yoshikawa S."/>
            <person name="Yamada K."/>
            <person name="Nakamura Y."/>
            <person name="Ichinomiya M."/>
            <person name="Sato N."/>
            <person name="Blanc-Mathieu R."/>
            <person name="Endo H."/>
            <person name="Kuwata A."/>
            <person name="Ogata H."/>
        </authorList>
    </citation>
    <scope>NUCLEOTIDE SEQUENCE [LARGE SCALE GENOMIC DNA]</scope>
    <source>
        <strain evidence="4">NIES 3700</strain>
    </source>
</reference>
<keyword evidence="4" id="KW-1185">Reference proteome</keyword>
<keyword evidence="2" id="KW-0812">Transmembrane</keyword>
<dbReference type="Proteomes" id="UP001165122">
    <property type="component" value="Unassembled WGS sequence"/>
</dbReference>
<name>A0A9W7FNF3_9STRA</name>
<proteinExistence type="predicted"/>
<protein>
    <submittedName>
        <fullName evidence="3">Uncharacterized protein</fullName>
    </submittedName>
</protein>
<organism evidence="3 4">
    <name type="scientific">Triparma laevis f. longispina</name>
    <dbReference type="NCBI Taxonomy" id="1714387"/>
    <lineage>
        <taxon>Eukaryota</taxon>
        <taxon>Sar</taxon>
        <taxon>Stramenopiles</taxon>
        <taxon>Ochrophyta</taxon>
        <taxon>Bolidophyceae</taxon>
        <taxon>Parmales</taxon>
        <taxon>Triparmaceae</taxon>
        <taxon>Triparma</taxon>
    </lineage>
</organism>
<evidence type="ECO:0000256" key="1">
    <source>
        <dbReference type="SAM" id="MobiDB-lite"/>
    </source>
</evidence>
<keyword evidence="2" id="KW-1133">Transmembrane helix</keyword>